<dbReference type="STRING" id="104452.A0A0L7KWH3"/>
<dbReference type="Pfam" id="PF23410">
    <property type="entry name" value="Beta-prop_VPS8"/>
    <property type="match status" value="1"/>
</dbReference>
<dbReference type="InterPro" id="IPR036322">
    <property type="entry name" value="WD40_repeat_dom_sf"/>
</dbReference>
<dbReference type="AlphaFoldDB" id="A0A0L7KWH3"/>
<evidence type="ECO:0000313" key="2">
    <source>
        <dbReference type="Proteomes" id="UP000037510"/>
    </source>
</evidence>
<name>A0A0L7KWH3_OPEBR</name>
<comment type="caution">
    <text evidence="1">The sequence shown here is derived from an EMBL/GenBank/DDBJ whole genome shotgun (WGS) entry which is preliminary data.</text>
</comment>
<protein>
    <submittedName>
        <fullName evidence="1">Vacuolar protein sorting-associated protein 8-like protein</fullName>
    </submittedName>
</protein>
<keyword evidence="2" id="KW-1185">Reference proteome</keyword>
<organism evidence="1 2">
    <name type="scientific">Operophtera brumata</name>
    <name type="common">Winter moth</name>
    <name type="synonym">Phalaena brumata</name>
    <dbReference type="NCBI Taxonomy" id="104452"/>
    <lineage>
        <taxon>Eukaryota</taxon>
        <taxon>Metazoa</taxon>
        <taxon>Ecdysozoa</taxon>
        <taxon>Arthropoda</taxon>
        <taxon>Hexapoda</taxon>
        <taxon>Insecta</taxon>
        <taxon>Pterygota</taxon>
        <taxon>Neoptera</taxon>
        <taxon>Endopterygota</taxon>
        <taxon>Lepidoptera</taxon>
        <taxon>Glossata</taxon>
        <taxon>Ditrysia</taxon>
        <taxon>Geometroidea</taxon>
        <taxon>Geometridae</taxon>
        <taxon>Larentiinae</taxon>
        <taxon>Operophtera</taxon>
    </lineage>
</organism>
<reference evidence="1 2" key="1">
    <citation type="journal article" date="2015" name="Genome Biol. Evol.">
        <title>The genome of winter moth (Operophtera brumata) provides a genomic perspective on sexual dimorphism and phenology.</title>
        <authorList>
            <person name="Derks M.F."/>
            <person name="Smit S."/>
            <person name="Salis L."/>
            <person name="Schijlen E."/>
            <person name="Bossers A."/>
            <person name="Mateman C."/>
            <person name="Pijl A.S."/>
            <person name="de Ridder D."/>
            <person name="Groenen M.A."/>
            <person name="Visser M.E."/>
            <person name="Megens H.J."/>
        </authorList>
    </citation>
    <scope>NUCLEOTIDE SEQUENCE [LARGE SCALE GENOMIC DNA]</scope>
    <source>
        <strain evidence="1">WM2013NL</strain>
        <tissue evidence="1">Head and thorax</tissue>
    </source>
</reference>
<dbReference type="Proteomes" id="UP000037510">
    <property type="component" value="Unassembled WGS sequence"/>
</dbReference>
<evidence type="ECO:0000313" key="1">
    <source>
        <dbReference type="EMBL" id="KOB67612.1"/>
    </source>
</evidence>
<feature type="non-terminal residue" evidence="1">
    <location>
        <position position="545"/>
    </location>
</feature>
<gene>
    <name evidence="1" type="ORF">OBRU01_19538</name>
</gene>
<proteinExistence type="predicted"/>
<dbReference type="EMBL" id="JTDY01004902">
    <property type="protein sequence ID" value="KOB67612.1"/>
    <property type="molecule type" value="Genomic_DNA"/>
</dbReference>
<dbReference type="SUPFAM" id="SSF50978">
    <property type="entry name" value="WD40 repeat-like"/>
    <property type="match status" value="1"/>
</dbReference>
<sequence length="545" mass="59341">MYLHYVGMDLLKTPSVQSLLDSDLESVGSLNYLDIEELDEIEYALPASEAPTLEEVLSTEEGEENEQVKCEAEPATCSALQVDFLLAVSQQIRQAQGQLLSFYEQTLRWVCNSNIDSSGAIASLAYNKDGSRLLAGYARGLICQYESTQGSILRRVTLGGEIWGILRVTWAATSGLALDTGGSVWLIKFSRPLGVRSARTSCLFSGARGEVVSMAARCARVLALATLTRIIVVAGGRAAGMRLTGPPETLPLVEWSETDERVLVCARATILQWLSLSITGSCISIRPLRRVELKTIPLWMGWLGGSLAIFDGDENLRLWGDDYNKPLQLSDIEPVYASAFFKGHWTEGRVSRAMCVAGGSALAGACVTDGALSLLGRRGVVQVRPRDLLARARAFFAAGRHLQALRLLSTARGPDAKALAERLIVNISERSHIVSNKNVAEQVVRLCIKYDFSEELWSMLWEQCSCERSFVEALGDAAVRGELANIPPSPDSTQALIERLADFEPTLVERVVASLPLTSLDPHRASVFTREKGLWRGVGAIAAAI</sequence>
<accession>A0A0L7KWH3</accession>